<keyword evidence="2" id="KW-1185">Reference proteome</keyword>
<reference evidence="1 2" key="1">
    <citation type="journal article" date="2022" name="Nat. Ecol. Evol.">
        <title>A masculinizing supergene underlies an exaggerated male reproductive morph in a spider.</title>
        <authorList>
            <person name="Hendrickx F."/>
            <person name="De Corte Z."/>
            <person name="Sonet G."/>
            <person name="Van Belleghem S.M."/>
            <person name="Kostlbacher S."/>
            <person name="Vangestel C."/>
        </authorList>
    </citation>
    <scope>NUCLEOTIDE SEQUENCE [LARGE SCALE GENOMIC DNA]</scope>
    <source>
        <strain evidence="1">W744_W776</strain>
    </source>
</reference>
<protein>
    <recommendedName>
        <fullName evidence="3">LysR substrate-binding domain-containing protein</fullName>
    </recommendedName>
</protein>
<accession>A0AAV6VQB9</accession>
<dbReference type="AlphaFoldDB" id="A0AAV6VQB9"/>
<evidence type="ECO:0000313" key="2">
    <source>
        <dbReference type="Proteomes" id="UP000827092"/>
    </source>
</evidence>
<evidence type="ECO:0008006" key="3">
    <source>
        <dbReference type="Google" id="ProtNLM"/>
    </source>
</evidence>
<comment type="caution">
    <text evidence="1">The sequence shown here is derived from an EMBL/GenBank/DDBJ whole genome shotgun (WGS) entry which is preliminary data.</text>
</comment>
<name>A0AAV6VQB9_9ARAC</name>
<dbReference type="EMBL" id="JAFNEN010000041">
    <property type="protein sequence ID" value="KAG8198231.1"/>
    <property type="molecule type" value="Genomic_DNA"/>
</dbReference>
<proteinExistence type="predicted"/>
<dbReference type="Proteomes" id="UP000827092">
    <property type="component" value="Unassembled WGS sequence"/>
</dbReference>
<sequence>MEDFIDSSEIYFIENDGGKPTFLSFGGASSHPDLLLTHPNLSPHINHSLLAPPGGTGHKILMTIIKKQTFSNDPRITRWNLKKADWAKYTSLTENLIVDLTLDDNDKALDQIVFGIEECALACIPRSHVKNADYLQAHLCRVGLADSPDCVFLRFRSYAW</sequence>
<organism evidence="1 2">
    <name type="scientific">Oedothorax gibbosus</name>
    <dbReference type="NCBI Taxonomy" id="931172"/>
    <lineage>
        <taxon>Eukaryota</taxon>
        <taxon>Metazoa</taxon>
        <taxon>Ecdysozoa</taxon>
        <taxon>Arthropoda</taxon>
        <taxon>Chelicerata</taxon>
        <taxon>Arachnida</taxon>
        <taxon>Araneae</taxon>
        <taxon>Araneomorphae</taxon>
        <taxon>Entelegynae</taxon>
        <taxon>Araneoidea</taxon>
        <taxon>Linyphiidae</taxon>
        <taxon>Erigoninae</taxon>
        <taxon>Oedothorax</taxon>
    </lineage>
</organism>
<gene>
    <name evidence="1" type="ORF">JTE90_021488</name>
</gene>
<evidence type="ECO:0000313" key="1">
    <source>
        <dbReference type="EMBL" id="KAG8198231.1"/>
    </source>
</evidence>